<protein>
    <recommendedName>
        <fullName evidence="7">Aldehyde dehydrogenase domain-containing protein</fullName>
    </recommendedName>
</protein>
<gene>
    <name evidence="8" type="ORF">COHA_009045</name>
</gene>
<evidence type="ECO:0000256" key="2">
    <source>
        <dbReference type="ARBA" id="ARBA00023002"/>
    </source>
</evidence>
<dbReference type="InterPro" id="IPR016162">
    <property type="entry name" value="Ald_DH_N"/>
</dbReference>
<dbReference type="AlphaFoldDB" id="A0AAD5GY83"/>
<dbReference type="InterPro" id="IPR016163">
    <property type="entry name" value="Ald_DH_C"/>
</dbReference>
<accession>A0AAD5GY83</accession>
<sequence length="536" mass="56516">MGKPIAEAEWDLDDVAGCFDYYAGLAEQLDGRQYEGVDLGSDDFRCALRREPLGVVALITPWNYPLLMSSWKVAPALAAGNTCVLKPSELASLTSLELAAIAQEVGLPAGVLNVITGTGADAGAPLSSHPGVAKVAFTGSVATGRRVYAAAAGNLRPATMELGGKSALIVFEDADIEKAVEWTMFGIFWTVGQICSATSRLLVHERIAPAFFAQLKKRAESIKMGNPLEPDCRLGPVVSAAQHDKIMGYIESGRAEGATLLTGGRRPPRLQTGFYVEPTVFINVEPHMRIWKEEIFGPVLAARTFASEAEAIQLANSTEFGLGAGVISADEARCRRVVEALECGLCWVNCSQPCFVQAPWGGVKNSGFGRELGTFGLESFLSVKQVTTYTSQAKWDWFPERSPSPRLTPTMSSPDRPDLIGTALKICWAGIGAYVAYSMGSGIANVGSGSAKLGAAAEAYQLAVAQAGDGIQRLAAAAEAYQPAVAQMGAGIERMGQAAERISQAAEAWMLANPDLAAPCETCRRALNGAGASGSS</sequence>
<dbReference type="FunFam" id="3.40.309.10:FF:000012">
    <property type="entry name" value="Betaine aldehyde dehydrogenase"/>
    <property type="match status" value="1"/>
</dbReference>
<keyword evidence="2 6" id="KW-0560">Oxidoreductase</keyword>
<dbReference type="Pfam" id="PF00171">
    <property type="entry name" value="Aldedh"/>
    <property type="match status" value="1"/>
</dbReference>
<evidence type="ECO:0000259" key="7">
    <source>
        <dbReference type="Pfam" id="PF00171"/>
    </source>
</evidence>
<feature type="domain" description="Aldehyde dehydrogenase" evidence="7">
    <location>
        <begin position="1"/>
        <end position="386"/>
    </location>
</feature>
<dbReference type="Gene3D" id="3.40.605.10">
    <property type="entry name" value="Aldehyde Dehydrogenase, Chain A, domain 1"/>
    <property type="match status" value="1"/>
</dbReference>
<keyword evidence="3" id="KW-0520">NAD</keyword>
<evidence type="ECO:0000256" key="6">
    <source>
        <dbReference type="RuleBase" id="RU003345"/>
    </source>
</evidence>
<name>A0AAD5GY83_9CHLO</name>
<dbReference type="PANTHER" id="PTHR43860:SF2">
    <property type="entry name" value="BETAINE ALDEHYDE DEHYDROGENASE-RELATED"/>
    <property type="match status" value="1"/>
</dbReference>
<organism evidence="8 9">
    <name type="scientific">Chlorella ohadii</name>
    <dbReference type="NCBI Taxonomy" id="2649997"/>
    <lineage>
        <taxon>Eukaryota</taxon>
        <taxon>Viridiplantae</taxon>
        <taxon>Chlorophyta</taxon>
        <taxon>core chlorophytes</taxon>
        <taxon>Trebouxiophyceae</taxon>
        <taxon>Chlorellales</taxon>
        <taxon>Chlorellaceae</taxon>
        <taxon>Chlorella clade</taxon>
        <taxon>Chlorella</taxon>
    </lineage>
</organism>
<keyword evidence="9" id="KW-1185">Reference proteome</keyword>
<dbReference type="PROSITE" id="PS00687">
    <property type="entry name" value="ALDEHYDE_DEHYDR_GLU"/>
    <property type="match status" value="1"/>
</dbReference>
<dbReference type="FunFam" id="3.40.605.10:FF:000007">
    <property type="entry name" value="NAD/NADP-dependent betaine aldehyde dehydrogenase"/>
    <property type="match status" value="1"/>
</dbReference>
<dbReference type="Gene3D" id="3.40.309.10">
    <property type="entry name" value="Aldehyde Dehydrogenase, Chain A, domain 2"/>
    <property type="match status" value="1"/>
</dbReference>
<dbReference type="SUPFAM" id="SSF53720">
    <property type="entry name" value="ALDH-like"/>
    <property type="match status" value="1"/>
</dbReference>
<dbReference type="GO" id="GO:0004029">
    <property type="term" value="F:aldehyde dehydrogenase (NAD+) activity"/>
    <property type="evidence" value="ECO:0007669"/>
    <property type="project" value="UniProtKB-ARBA"/>
</dbReference>
<proteinExistence type="inferred from homology"/>
<evidence type="ECO:0000313" key="9">
    <source>
        <dbReference type="Proteomes" id="UP001205105"/>
    </source>
</evidence>
<reference evidence="8" key="1">
    <citation type="submission" date="2020-11" db="EMBL/GenBank/DDBJ databases">
        <title>Chlorella ohadii genome sequencing and assembly.</title>
        <authorList>
            <person name="Murik O."/>
            <person name="Treves H."/>
            <person name="Kedem I."/>
            <person name="Shotland Y."/>
            <person name="Kaplan A."/>
        </authorList>
    </citation>
    <scope>NUCLEOTIDE SEQUENCE</scope>
    <source>
        <strain evidence="8">1</strain>
    </source>
</reference>
<evidence type="ECO:0000256" key="3">
    <source>
        <dbReference type="ARBA" id="ARBA00023027"/>
    </source>
</evidence>
<dbReference type="EMBL" id="JADXDR010000163">
    <property type="protein sequence ID" value="KAI7837126.1"/>
    <property type="molecule type" value="Genomic_DNA"/>
</dbReference>
<evidence type="ECO:0000256" key="1">
    <source>
        <dbReference type="ARBA" id="ARBA00009986"/>
    </source>
</evidence>
<comment type="caution">
    <text evidence="8">The sequence shown here is derived from an EMBL/GenBank/DDBJ whole genome shotgun (WGS) entry which is preliminary data.</text>
</comment>
<dbReference type="PANTHER" id="PTHR43860">
    <property type="entry name" value="BETAINE ALDEHYDE DEHYDROGENASE"/>
    <property type="match status" value="1"/>
</dbReference>
<dbReference type="Proteomes" id="UP001205105">
    <property type="component" value="Unassembled WGS sequence"/>
</dbReference>
<comment type="pathway">
    <text evidence="4">Amine and polyamine biosynthesis; betaine biosynthesis via choline pathway; betaine from betaine aldehyde: step 1/1.</text>
</comment>
<dbReference type="InterPro" id="IPR029510">
    <property type="entry name" value="Ald_DH_CS_GLU"/>
</dbReference>
<evidence type="ECO:0000256" key="4">
    <source>
        <dbReference type="ARBA" id="ARBA00037921"/>
    </source>
</evidence>
<dbReference type="InterPro" id="IPR016161">
    <property type="entry name" value="Ald_DH/histidinol_DH"/>
</dbReference>
<evidence type="ECO:0000256" key="5">
    <source>
        <dbReference type="PROSITE-ProRule" id="PRU10007"/>
    </source>
</evidence>
<feature type="active site" evidence="5">
    <location>
        <position position="161"/>
    </location>
</feature>
<evidence type="ECO:0000313" key="8">
    <source>
        <dbReference type="EMBL" id="KAI7837126.1"/>
    </source>
</evidence>
<dbReference type="InterPro" id="IPR015590">
    <property type="entry name" value="Aldehyde_DH_dom"/>
</dbReference>
<comment type="similarity">
    <text evidence="1 6">Belongs to the aldehyde dehydrogenase family.</text>
</comment>